<evidence type="ECO:0008006" key="3">
    <source>
        <dbReference type="Google" id="ProtNLM"/>
    </source>
</evidence>
<keyword evidence="2" id="KW-1185">Reference proteome</keyword>
<proteinExistence type="predicted"/>
<dbReference type="EMBL" id="JAPFQA010000019">
    <property type="protein sequence ID" value="MCZ8547905.1"/>
    <property type="molecule type" value="Genomic_DNA"/>
</dbReference>
<dbReference type="RefSeq" id="WP_269908170.1">
    <property type="nucleotide sequence ID" value="NZ_JAPFQA010000019.1"/>
</dbReference>
<evidence type="ECO:0000313" key="2">
    <source>
        <dbReference type="Proteomes" id="UP001152178"/>
    </source>
</evidence>
<protein>
    <recommendedName>
        <fullName evidence="3">Methyltransferase domain-containing protein</fullName>
    </recommendedName>
</protein>
<gene>
    <name evidence="1" type="ORF">OOJ09_27315</name>
</gene>
<name>A0ABT4R238_9HYPH</name>
<evidence type="ECO:0000313" key="1">
    <source>
        <dbReference type="EMBL" id="MCZ8547905.1"/>
    </source>
</evidence>
<reference evidence="1" key="1">
    <citation type="submission" date="2022-11" db="EMBL/GenBank/DDBJ databases">
        <authorList>
            <person name="Coimbra C."/>
        </authorList>
    </citation>
    <scope>NUCLEOTIDE SEQUENCE</scope>
    <source>
        <strain evidence="1">Jales19</strain>
    </source>
</reference>
<accession>A0ABT4R238</accession>
<organism evidence="1 2">
    <name type="scientific">Mesorhizobium qingshengii</name>
    <dbReference type="NCBI Taxonomy" id="1165689"/>
    <lineage>
        <taxon>Bacteria</taxon>
        <taxon>Pseudomonadati</taxon>
        <taxon>Pseudomonadota</taxon>
        <taxon>Alphaproteobacteria</taxon>
        <taxon>Hyphomicrobiales</taxon>
        <taxon>Phyllobacteriaceae</taxon>
        <taxon>Mesorhizobium</taxon>
    </lineage>
</organism>
<sequence length="305" mass="33265">MFIAAARARKLILRNLEAIGYEPDEAAWRSIRMGVKRDLQAHRLRPNVPIPSRRNPVRYLKAMFRETGSIYDTLVSFLHDGTWTSSGGSFRLAEQLGFDLVHEANRRLQADGTLRYLEVGGGWAGLKSPASGSSRDIAGLAKHFERDLGQSVFLHFTNLTQWHADLPKGIFEHPYVTAAGLPVLDTQGIPPGTVGILYSQAAAYFETDVKSFLAAAAALLCPGGLLIFNLRPEYVGLVSDCAGTGGLTMRKSCDLGGMNGVVVAFEKQPSLKKGRAAVVDMTGMKSLRAKQYPAEKGRPYASNQR</sequence>
<comment type="caution">
    <text evidence="1">The sequence shown here is derived from an EMBL/GenBank/DDBJ whole genome shotgun (WGS) entry which is preliminary data.</text>
</comment>
<dbReference type="Proteomes" id="UP001152178">
    <property type="component" value="Unassembled WGS sequence"/>
</dbReference>